<keyword evidence="2" id="KW-0472">Membrane</keyword>
<dbReference type="Proteomes" id="UP000070412">
    <property type="component" value="Unassembled WGS sequence"/>
</dbReference>
<organism evidence="3">
    <name type="scientific">Sarcoptes scabiei</name>
    <name type="common">Itch mite</name>
    <name type="synonym">Acarus scabiei</name>
    <dbReference type="NCBI Taxonomy" id="52283"/>
    <lineage>
        <taxon>Eukaryota</taxon>
        <taxon>Metazoa</taxon>
        <taxon>Ecdysozoa</taxon>
        <taxon>Arthropoda</taxon>
        <taxon>Chelicerata</taxon>
        <taxon>Arachnida</taxon>
        <taxon>Acari</taxon>
        <taxon>Acariformes</taxon>
        <taxon>Sarcoptiformes</taxon>
        <taxon>Astigmata</taxon>
        <taxon>Psoroptidia</taxon>
        <taxon>Sarcoptoidea</taxon>
        <taxon>Sarcoptidae</taxon>
        <taxon>Sarcoptinae</taxon>
        <taxon>Sarcoptes</taxon>
    </lineage>
</organism>
<dbReference type="EnsemblMetazoa" id="SSS_2380s_mrna">
    <property type="protein sequence ID" value="KAF7495510.1"/>
    <property type="gene ID" value="SSS_2380"/>
</dbReference>
<dbReference type="Gene3D" id="1.10.287.1080">
    <property type="entry name" value="MazG-like"/>
    <property type="match status" value="1"/>
</dbReference>
<feature type="region of interest" description="Disordered" evidence="1">
    <location>
        <begin position="101"/>
        <end position="125"/>
    </location>
</feature>
<evidence type="ECO:0000313" key="3">
    <source>
        <dbReference type="EMBL" id="KAF7495510.1"/>
    </source>
</evidence>
<gene>
    <name evidence="3" type="ORF">SSS_2380</name>
</gene>
<keyword evidence="5" id="KW-1185">Reference proteome</keyword>
<keyword evidence="2" id="KW-1133">Transmembrane helix</keyword>
<name>A0A834VH08_SARSC</name>
<evidence type="ECO:0000256" key="2">
    <source>
        <dbReference type="SAM" id="Phobius"/>
    </source>
</evidence>
<evidence type="ECO:0000313" key="5">
    <source>
        <dbReference type="Proteomes" id="UP000070412"/>
    </source>
</evidence>
<keyword evidence="2" id="KW-0812">Transmembrane</keyword>
<dbReference type="EMBL" id="WVUK01000048">
    <property type="protein sequence ID" value="KAF7495510.1"/>
    <property type="molecule type" value="Genomic_DNA"/>
</dbReference>
<reference evidence="4" key="3">
    <citation type="submission" date="2022-06" db="UniProtKB">
        <authorList>
            <consortium name="EnsemblMetazoa"/>
        </authorList>
    </citation>
    <scope>IDENTIFICATION</scope>
</reference>
<protein>
    <submittedName>
        <fullName evidence="3 4">Uncharacterized protein</fullName>
    </submittedName>
</protein>
<reference evidence="5" key="1">
    <citation type="journal article" date="2020" name="PLoS Negl. Trop. Dis.">
        <title>High-quality nuclear genome for Sarcoptes scabiei-A critical resource for a neglected parasite.</title>
        <authorList>
            <person name="Korhonen P.K."/>
            <person name="Gasser R.B."/>
            <person name="Ma G."/>
            <person name="Wang T."/>
            <person name="Stroehlein A.J."/>
            <person name="Young N.D."/>
            <person name="Ang C.S."/>
            <person name="Fernando D.D."/>
            <person name="Lu H.C."/>
            <person name="Taylor S."/>
            <person name="Reynolds S.L."/>
            <person name="Mofiz E."/>
            <person name="Najaraj S.H."/>
            <person name="Gowda H."/>
            <person name="Madugundu A."/>
            <person name="Renuse S."/>
            <person name="Holt D."/>
            <person name="Pandey A."/>
            <person name="Papenfuss A.T."/>
            <person name="Fischer K."/>
        </authorList>
    </citation>
    <scope>NUCLEOTIDE SEQUENCE [LARGE SCALE GENOMIC DNA]</scope>
</reference>
<reference evidence="3" key="2">
    <citation type="submission" date="2020-01" db="EMBL/GenBank/DDBJ databases">
        <authorList>
            <person name="Korhonen P.K.K."/>
            <person name="Guangxu M.G."/>
            <person name="Wang T.W."/>
            <person name="Stroehlein A.J.S."/>
            <person name="Young N.D."/>
            <person name="Ang C.-S.A."/>
            <person name="Fernando D.W.F."/>
            <person name="Lu H.L."/>
            <person name="Taylor S.T."/>
            <person name="Ehtesham M.E.M."/>
            <person name="Najaraj S.H.N."/>
            <person name="Harsha G.H.G."/>
            <person name="Madugundu A.M."/>
            <person name="Renuse S.R."/>
            <person name="Holt D.H."/>
            <person name="Pandey A.P."/>
            <person name="Papenfuss A.P."/>
            <person name="Gasser R.B.G."/>
            <person name="Fischer K.F."/>
        </authorList>
    </citation>
    <scope>NUCLEOTIDE SEQUENCE</scope>
    <source>
        <strain evidence="3">SSS_KF_BRIS2020</strain>
    </source>
</reference>
<feature type="transmembrane region" description="Helical" evidence="2">
    <location>
        <begin position="179"/>
        <end position="197"/>
    </location>
</feature>
<sequence length="260" mass="29615">MPSSMDHSKSESFRFESNSLSLESIRSVYSENFERNPRSLVFDLVYEIGQISDLFRNHPDRESSLGLTEWSDSNRKILTNHLDRSLIALIRLADTTGIVSEEIENNHSSNDDDDHDEDEKRSDPIEDSQIILPAKHLNEIQTEKSLDAVTISAKKLKTVRVSEQELKDEQIRFNSMNSVVGIISSIFMLLISMLYIFSRWDNIQKILSGNFRPLKIWNLKAFPKIVPPPAILPNLDESHSEQQPSEASKSSVVKVSTKSN</sequence>
<feature type="compositionally biased region" description="Low complexity" evidence="1">
    <location>
        <begin position="248"/>
        <end position="260"/>
    </location>
</feature>
<proteinExistence type="predicted"/>
<evidence type="ECO:0000256" key="1">
    <source>
        <dbReference type="SAM" id="MobiDB-lite"/>
    </source>
</evidence>
<accession>A0A834VH08</accession>
<feature type="region of interest" description="Disordered" evidence="1">
    <location>
        <begin position="233"/>
        <end position="260"/>
    </location>
</feature>
<evidence type="ECO:0000313" key="4">
    <source>
        <dbReference type="EnsemblMetazoa" id="KAF7495510.1"/>
    </source>
</evidence>
<dbReference type="AlphaFoldDB" id="A0A834VH08"/>